<gene>
    <name evidence="4" type="ORF">DT376_32385</name>
</gene>
<proteinExistence type="inferred from homology"/>
<dbReference type="GO" id="GO:0016491">
    <property type="term" value="F:oxidoreductase activity"/>
    <property type="evidence" value="ECO:0007669"/>
    <property type="project" value="UniProtKB-KW"/>
</dbReference>
<dbReference type="PROSITE" id="PS51471">
    <property type="entry name" value="FE2OG_OXY"/>
    <property type="match status" value="1"/>
</dbReference>
<evidence type="ECO:0000256" key="1">
    <source>
        <dbReference type="RuleBase" id="RU003682"/>
    </source>
</evidence>
<keyword evidence="1" id="KW-0479">Metal-binding</keyword>
<comment type="similarity">
    <text evidence="1">Belongs to the iron/ascorbate-dependent oxidoreductase family.</text>
</comment>
<feature type="domain" description="Fe2OG dioxygenase" evidence="3">
    <location>
        <begin position="129"/>
        <end position="224"/>
    </location>
</feature>
<feature type="region of interest" description="Disordered" evidence="2">
    <location>
        <begin position="1"/>
        <end position="28"/>
    </location>
</feature>
<accession>A0A367M0F4</accession>
<evidence type="ECO:0000259" key="3">
    <source>
        <dbReference type="PROSITE" id="PS51471"/>
    </source>
</evidence>
<reference evidence="4 5" key="1">
    <citation type="submission" date="2018-07" db="EMBL/GenBank/DDBJ databases">
        <title>Mechanisms of high-level aminoglycoside resistance among Gram-negative pathogens in Brazil.</title>
        <authorList>
            <person name="Ballaben A.S."/>
            <person name="Darini A.L.C."/>
            <person name="Doi Y."/>
        </authorList>
    </citation>
    <scope>NUCLEOTIDE SEQUENCE [LARGE SCALE GENOMIC DNA]</scope>
    <source>
        <strain evidence="4 5">B2-305</strain>
    </source>
</reference>
<protein>
    <submittedName>
        <fullName evidence="4">2OG-Fe(II) oxygenase</fullName>
    </submittedName>
</protein>
<dbReference type="GO" id="GO:0046872">
    <property type="term" value="F:metal ion binding"/>
    <property type="evidence" value="ECO:0007669"/>
    <property type="project" value="UniProtKB-KW"/>
</dbReference>
<organism evidence="4 5">
    <name type="scientific">Pseudomonas aeruginosa</name>
    <dbReference type="NCBI Taxonomy" id="287"/>
    <lineage>
        <taxon>Bacteria</taxon>
        <taxon>Pseudomonadati</taxon>
        <taxon>Pseudomonadota</taxon>
        <taxon>Gammaproteobacteria</taxon>
        <taxon>Pseudomonadales</taxon>
        <taxon>Pseudomonadaceae</taxon>
        <taxon>Pseudomonas</taxon>
    </lineage>
</organism>
<dbReference type="AlphaFoldDB" id="A0A367M0F4"/>
<evidence type="ECO:0000313" key="4">
    <source>
        <dbReference type="EMBL" id="RCI70838.1"/>
    </source>
</evidence>
<evidence type="ECO:0000256" key="2">
    <source>
        <dbReference type="SAM" id="MobiDB-lite"/>
    </source>
</evidence>
<keyword evidence="1" id="KW-0408">Iron</keyword>
<keyword evidence="1" id="KW-0560">Oxidoreductase</keyword>
<name>A0A367M0F4_PSEAI</name>
<dbReference type="Pfam" id="PF13640">
    <property type="entry name" value="2OG-FeII_Oxy_3"/>
    <property type="match status" value="1"/>
</dbReference>
<dbReference type="InterPro" id="IPR005123">
    <property type="entry name" value="Oxoglu/Fe-dep_dioxygenase_dom"/>
</dbReference>
<comment type="caution">
    <text evidence="4">The sequence shown here is derived from an EMBL/GenBank/DDBJ whole genome shotgun (WGS) entry which is preliminary data.</text>
</comment>
<dbReference type="EMBL" id="QORE01001794">
    <property type="protein sequence ID" value="RCI70838.1"/>
    <property type="molecule type" value="Genomic_DNA"/>
</dbReference>
<sequence length="233" mass="26682">MRIRDRTSPTPTNPHPRLPPDHTGNPMNTQIAQITQSLAANGCAYITPSDALYDEQDWELMNQVLANSTLPWEKILIGDADEENDLYVARFMTDRDRPTVVNHALSELIIPRVCNDNVMSLFRKLMGDDAFYVRRMQVNRMKAGSFIGRHLDTDSNPDYQYSIVLQLGTYFSGGQFVVYDRDGNLRNDIKPEPRSVIISDCSYPHEVQQVTAGERVSLVFFVSRHADRNRRVY</sequence>
<dbReference type="Proteomes" id="UP000253594">
    <property type="component" value="Unassembled WGS sequence"/>
</dbReference>
<dbReference type="InterPro" id="IPR044862">
    <property type="entry name" value="Pro_4_hyd_alph_FE2OG_OXY"/>
</dbReference>
<evidence type="ECO:0000313" key="5">
    <source>
        <dbReference type="Proteomes" id="UP000253594"/>
    </source>
</evidence>
<dbReference type="Gene3D" id="2.60.120.620">
    <property type="entry name" value="q2cbj1_9rhob like domain"/>
    <property type="match status" value="1"/>
</dbReference>